<dbReference type="OrthoDB" id="292934at2"/>
<proteinExistence type="predicted"/>
<dbReference type="EMBL" id="CP036273">
    <property type="protein sequence ID" value="QDU23547.1"/>
    <property type="molecule type" value="Genomic_DNA"/>
</dbReference>
<reference evidence="1 2" key="1">
    <citation type="submission" date="2019-02" db="EMBL/GenBank/DDBJ databases">
        <title>Deep-cultivation of Planctomycetes and their phenomic and genomic characterization uncovers novel biology.</title>
        <authorList>
            <person name="Wiegand S."/>
            <person name="Jogler M."/>
            <person name="Boedeker C."/>
            <person name="Pinto D."/>
            <person name="Vollmers J."/>
            <person name="Rivas-Marin E."/>
            <person name="Kohn T."/>
            <person name="Peeters S.H."/>
            <person name="Heuer A."/>
            <person name="Rast P."/>
            <person name="Oberbeckmann S."/>
            <person name="Bunk B."/>
            <person name="Jeske O."/>
            <person name="Meyerdierks A."/>
            <person name="Storesund J.E."/>
            <person name="Kallscheuer N."/>
            <person name="Luecker S."/>
            <person name="Lage O.M."/>
            <person name="Pohl T."/>
            <person name="Merkel B.J."/>
            <person name="Hornburger P."/>
            <person name="Mueller R.-W."/>
            <person name="Bruemmer F."/>
            <person name="Labrenz M."/>
            <person name="Spormann A.M."/>
            <person name="Op den Camp H."/>
            <person name="Overmann J."/>
            <person name="Amann R."/>
            <person name="Jetten M.S.M."/>
            <person name="Mascher T."/>
            <person name="Medema M.H."/>
            <person name="Devos D.P."/>
            <person name="Kaster A.-K."/>
            <person name="Ovreas L."/>
            <person name="Rohde M."/>
            <person name="Galperin M.Y."/>
            <person name="Jogler C."/>
        </authorList>
    </citation>
    <scope>NUCLEOTIDE SEQUENCE [LARGE SCALE GENOMIC DNA]</scope>
    <source>
        <strain evidence="1 2">ETA_A1</strain>
    </source>
</reference>
<keyword evidence="2" id="KW-1185">Reference proteome</keyword>
<evidence type="ECO:0000313" key="2">
    <source>
        <dbReference type="Proteomes" id="UP000319576"/>
    </source>
</evidence>
<gene>
    <name evidence="1" type="ORF">ETAA1_55480</name>
</gene>
<dbReference type="RefSeq" id="WP_145243780.1">
    <property type="nucleotide sequence ID" value="NZ_CP036273.1"/>
</dbReference>
<dbReference type="Proteomes" id="UP000319576">
    <property type="component" value="Chromosome"/>
</dbReference>
<accession>A0A517Y1A2</accession>
<sequence>MTRSVRPQPTGTIRKTVSPLRTRVEGLEDRVKPATLNYDAATDLLTFTADAGDTDNVAVTAPGANQVVIVVANGDTLTLTGDATLANGFVLNGAADTVTIDTGTSAVANFKLNLGDANDTIAFSLAAAANNVANVSIDGEANADTATIGTTTVTGNLAVAVESINSTGTATVGAGAGNSITLTADTITDGNAAGVNFVAATGTLTITKSNANATNVDLDTTVGSLNATAATGNIVIDETDGLTVTAANANGAGGAVTVTSATGNITVVTVNASTTATLTATAGSILDDDTATVIAAASAVLAAGNGTIGTLLNFMETTVDNLTTTSLAANGSQFITETNGLTELNLNAGSGNVALNSPGGAILSADSAVDVTAASASLVANVGSIGSTSTAAGNAVETSVATLTAVAFNGSVFVRETDAITLSAVNASGAGNDVSVLNVTGDITVATVLADDDVSLTATAGSILDDGAATIITGDVVPLAAGANIGQPGATAQIDTAAASITASVTTAAFVATPGIWIGDSDAVTITTANTADGSVVLDAGGTMTIDTVTAGGTGRNVRLRTLGAGDIAFGAAGSVSAAGDAVRLEAAGAITASGTAVKVTAASLAATAGNGIATVGDPLTTAVTNLAASSGTNGIFVANTGALTIATVGPLFGGTVIGVSAVGAGGAAAVTASSPLTVAANVATTGTITLTATDSAAAGDDLTINSGVIVTSTGANVILNAGDNVSIPAGATVNAANTLTINADQPADPDVGTGSTVTIAGDLNAASATINGGADADTFNVTADSVAPITPIAVFGGAPSAPPGDTLNYTGPSPATKSVIGPGIGVISAAGVGNVAFADVETVAATGTIVFSNVINLSLIAGGQDGNPNQVVLQLDATGAFFQVLVDTNTNDNGGVSNPLLFAQQPTAGTLAATVIGGTDADTLVLRANASGALPQLTNVAAGSHSNAAFTHANAAAFVNSAGNENVGLHFDGGASADTLRIELGASESVAYFSDTVDTANSGVVSIAGDLNLSFENLAPLVVVGAGGAYLVDASANASLTTMNITNSGGAADGVSTVDGNGTFEDTDFSGFATVTVRSGPGVDTIP</sequence>
<organism evidence="1 2">
    <name type="scientific">Urbifossiella limnaea</name>
    <dbReference type="NCBI Taxonomy" id="2528023"/>
    <lineage>
        <taxon>Bacteria</taxon>
        <taxon>Pseudomonadati</taxon>
        <taxon>Planctomycetota</taxon>
        <taxon>Planctomycetia</taxon>
        <taxon>Gemmatales</taxon>
        <taxon>Gemmataceae</taxon>
        <taxon>Urbifossiella</taxon>
    </lineage>
</organism>
<protein>
    <submittedName>
        <fullName evidence="1">Uncharacterized protein</fullName>
    </submittedName>
</protein>
<evidence type="ECO:0000313" key="1">
    <source>
        <dbReference type="EMBL" id="QDU23547.1"/>
    </source>
</evidence>
<dbReference type="AlphaFoldDB" id="A0A517Y1A2"/>
<dbReference type="KEGG" id="uli:ETAA1_55480"/>
<name>A0A517Y1A2_9BACT</name>